<accession>A0A0C9ZRR0</accession>
<dbReference type="GO" id="GO:0043138">
    <property type="term" value="F:3'-5' DNA helicase activity"/>
    <property type="evidence" value="ECO:0007669"/>
    <property type="project" value="UniProtKB-EC"/>
</dbReference>
<comment type="similarity">
    <text evidence="1">Belongs to the helicase family. RecQ subfamily.</text>
</comment>
<proteinExistence type="inferred from homology"/>
<gene>
    <name evidence="5" type="ORF">CY34DRAFT_24809</name>
</gene>
<dbReference type="STRING" id="930992.A0A0C9ZRR0"/>
<dbReference type="GO" id="GO:0005737">
    <property type="term" value="C:cytoplasm"/>
    <property type="evidence" value="ECO:0007669"/>
    <property type="project" value="TreeGrafter"/>
</dbReference>
<dbReference type="Gene3D" id="3.40.50.300">
    <property type="entry name" value="P-loop containing nucleotide triphosphate hydrolases"/>
    <property type="match status" value="1"/>
</dbReference>
<organism evidence="5 6">
    <name type="scientific">Suillus luteus UH-Slu-Lm8-n1</name>
    <dbReference type="NCBI Taxonomy" id="930992"/>
    <lineage>
        <taxon>Eukaryota</taxon>
        <taxon>Fungi</taxon>
        <taxon>Dikarya</taxon>
        <taxon>Basidiomycota</taxon>
        <taxon>Agaricomycotina</taxon>
        <taxon>Agaricomycetes</taxon>
        <taxon>Agaricomycetidae</taxon>
        <taxon>Boletales</taxon>
        <taxon>Suillineae</taxon>
        <taxon>Suillaceae</taxon>
        <taxon>Suillus</taxon>
    </lineage>
</organism>
<dbReference type="HOGENOM" id="CLU_019892_0_0_1"/>
<dbReference type="Pfam" id="PF00271">
    <property type="entry name" value="Helicase_C"/>
    <property type="match status" value="1"/>
</dbReference>
<dbReference type="SUPFAM" id="SSF52540">
    <property type="entry name" value="P-loop containing nucleoside triphosphate hydrolases"/>
    <property type="match status" value="1"/>
</dbReference>
<evidence type="ECO:0000256" key="3">
    <source>
        <dbReference type="ARBA" id="ARBA00034808"/>
    </source>
</evidence>
<dbReference type="InParanoid" id="A0A0C9ZRR0"/>
<protein>
    <recommendedName>
        <fullName evidence="3">DNA 3'-5' helicase</fullName>
        <ecNumber evidence="3">5.6.2.4</ecNumber>
    </recommendedName>
</protein>
<dbReference type="GO" id="GO:0000724">
    <property type="term" value="P:double-strand break repair via homologous recombination"/>
    <property type="evidence" value="ECO:0007669"/>
    <property type="project" value="TreeGrafter"/>
</dbReference>
<dbReference type="InterPro" id="IPR027417">
    <property type="entry name" value="P-loop_NTPase"/>
</dbReference>
<dbReference type="SMART" id="SM00490">
    <property type="entry name" value="HELICc"/>
    <property type="match status" value="1"/>
</dbReference>
<feature type="domain" description="Helicase C-terminal" evidence="4">
    <location>
        <begin position="141"/>
        <end position="333"/>
    </location>
</feature>
<name>A0A0C9ZRR0_9AGAM</name>
<dbReference type="GO" id="GO:0009378">
    <property type="term" value="F:four-way junction helicase activity"/>
    <property type="evidence" value="ECO:0007669"/>
    <property type="project" value="TreeGrafter"/>
</dbReference>
<comment type="catalytic activity">
    <reaction evidence="2">
        <text>Couples ATP hydrolysis with the unwinding of duplex DNA by translocating in the 3'-5' direction.</text>
        <dbReference type="EC" id="5.6.2.4"/>
    </reaction>
</comment>
<evidence type="ECO:0000313" key="6">
    <source>
        <dbReference type="Proteomes" id="UP000054485"/>
    </source>
</evidence>
<dbReference type="InterPro" id="IPR001650">
    <property type="entry name" value="Helicase_C-like"/>
</dbReference>
<evidence type="ECO:0000256" key="2">
    <source>
        <dbReference type="ARBA" id="ARBA00034617"/>
    </source>
</evidence>
<evidence type="ECO:0000259" key="4">
    <source>
        <dbReference type="PROSITE" id="PS51194"/>
    </source>
</evidence>
<dbReference type="EMBL" id="KN835302">
    <property type="protein sequence ID" value="KIK40440.1"/>
    <property type="molecule type" value="Genomic_DNA"/>
</dbReference>
<dbReference type="PANTHER" id="PTHR13710">
    <property type="entry name" value="DNA HELICASE RECQ FAMILY MEMBER"/>
    <property type="match status" value="1"/>
</dbReference>
<reference evidence="5 6" key="1">
    <citation type="submission" date="2014-04" db="EMBL/GenBank/DDBJ databases">
        <authorList>
            <consortium name="DOE Joint Genome Institute"/>
            <person name="Kuo A."/>
            <person name="Ruytinx J."/>
            <person name="Rineau F."/>
            <person name="Colpaert J."/>
            <person name="Kohler A."/>
            <person name="Nagy L.G."/>
            <person name="Floudas D."/>
            <person name="Copeland A."/>
            <person name="Barry K.W."/>
            <person name="Cichocki N."/>
            <person name="Veneault-Fourrey C."/>
            <person name="LaButti K."/>
            <person name="Lindquist E.A."/>
            <person name="Lipzen A."/>
            <person name="Lundell T."/>
            <person name="Morin E."/>
            <person name="Murat C."/>
            <person name="Sun H."/>
            <person name="Tunlid A."/>
            <person name="Henrissat B."/>
            <person name="Grigoriev I.V."/>
            <person name="Hibbett D.S."/>
            <person name="Martin F."/>
            <person name="Nordberg H.P."/>
            <person name="Cantor M.N."/>
            <person name="Hua S.X."/>
        </authorList>
    </citation>
    <scope>NUCLEOTIDE SEQUENCE [LARGE SCALE GENOMIC DNA]</scope>
    <source>
        <strain evidence="5 6">UH-Slu-Lm8-n1</strain>
    </source>
</reference>
<dbReference type="GO" id="GO:0005694">
    <property type="term" value="C:chromosome"/>
    <property type="evidence" value="ECO:0007669"/>
    <property type="project" value="TreeGrafter"/>
</dbReference>
<dbReference type="Proteomes" id="UP000054485">
    <property type="component" value="Unassembled WGS sequence"/>
</dbReference>
<dbReference type="EC" id="5.6.2.4" evidence="3"/>
<dbReference type="AlphaFoldDB" id="A0A0C9ZRR0"/>
<dbReference type="PROSITE" id="PS51194">
    <property type="entry name" value="HELICASE_CTER"/>
    <property type="match status" value="1"/>
</dbReference>
<keyword evidence="6" id="KW-1185">Reference proteome</keyword>
<dbReference type="PANTHER" id="PTHR13710:SF154">
    <property type="entry name" value="RECQ HELICASE, PUTATIVE (AFU_ORTHOLOGUE AFUA_6G14720)-RELATED"/>
    <property type="match status" value="1"/>
</dbReference>
<evidence type="ECO:0000313" key="5">
    <source>
        <dbReference type="EMBL" id="KIK40440.1"/>
    </source>
</evidence>
<reference evidence="6" key="2">
    <citation type="submission" date="2015-01" db="EMBL/GenBank/DDBJ databases">
        <title>Evolutionary Origins and Diversification of the Mycorrhizal Mutualists.</title>
        <authorList>
            <consortium name="DOE Joint Genome Institute"/>
            <consortium name="Mycorrhizal Genomics Consortium"/>
            <person name="Kohler A."/>
            <person name="Kuo A."/>
            <person name="Nagy L.G."/>
            <person name="Floudas D."/>
            <person name="Copeland A."/>
            <person name="Barry K.W."/>
            <person name="Cichocki N."/>
            <person name="Veneault-Fourrey C."/>
            <person name="LaButti K."/>
            <person name="Lindquist E.A."/>
            <person name="Lipzen A."/>
            <person name="Lundell T."/>
            <person name="Morin E."/>
            <person name="Murat C."/>
            <person name="Riley R."/>
            <person name="Ohm R."/>
            <person name="Sun H."/>
            <person name="Tunlid A."/>
            <person name="Henrissat B."/>
            <person name="Grigoriev I.V."/>
            <person name="Hibbett D.S."/>
            <person name="Martin F."/>
        </authorList>
    </citation>
    <scope>NUCLEOTIDE SEQUENCE [LARGE SCALE GENOMIC DNA]</scope>
    <source>
        <strain evidence="6">UH-Slu-Lm8-n1</strain>
    </source>
</reference>
<evidence type="ECO:0000256" key="1">
    <source>
        <dbReference type="ARBA" id="ARBA00005446"/>
    </source>
</evidence>
<sequence length="439" mass="49795">MTISPLKRLQITQVNECMKYGISMISIDEDTPNDASLWQSIRAGKYVHLIVSLEQLSMFNGHLPCLLGQFRVLLSKDTTFQALSATLPPHILSTIKRELLIRSDHLSLMLSTNRPNITYAVTPLIGGLHNFHNFNCLIPPNYSPPMIIPKTLIFHDNKLKAVNAAAYNNSHLLKALQTHGVVKHYHNDMSPEYLQQTYEDFVSDTGSCRILHATAGASTGLDIHCVSIVIQYGVPCNMSEAVQRGGCAARDDETFGQLLMMVEPWALELELTDKHDDINDPDKPYAGMIKKNSSKQDRTGCAVLRYIQSKTCLREFYAKYLYDETPADIVAVTSQPAKRRQNQLRDKNEHDILYERLSDWRAREHAVHPLQSVQPITWLCDNNGLELLSKTHPNNLRSTEEWRETCGQRLLEVINQFTSERKQVQNLDSVAKRACIEQA</sequence>
<dbReference type="OrthoDB" id="10261556at2759"/>